<evidence type="ECO:0000313" key="3">
    <source>
        <dbReference type="Proteomes" id="UP000694522"/>
    </source>
</evidence>
<accession>A0A8B9G4M5</accession>
<reference evidence="2" key="1">
    <citation type="submission" date="2025-08" db="UniProtKB">
        <authorList>
            <consortium name="Ensembl"/>
        </authorList>
    </citation>
    <scope>IDENTIFICATION</scope>
</reference>
<name>A0A8B9G4M5_9PSIT</name>
<keyword evidence="1" id="KW-0812">Transmembrane</keyword>
<protein>
    <submittedName>
        <fullName evidence="2">Uncharacterized protein</fullName>
    </submittedName>
</protein>
<evidence type="ECO:0000256" key="1">
    <source>
        <dbReference type="SAM" id="Phobius"/>
    </source>
</evidence>
<evidence type="ECO:0000313" key="2">
    <source>
        <dbReference type="Ensembl" id="ENSACOP00000019814.1"/>
    </source>
</evidence>
<reference evidence="2" key="2">
    <citation type="submission" date="2025-09" db="UniProtKB">
        <authorList>
            <consortium name="Ensembl"/>
        </authorList>
    </citation>
    <scope>IDENTIFICATION</scope>
</reference>
<feature type="transmembrane region" description="Helical" evidence="1">
    <location>
        <begin position="21"/>
        <end position="38"/>
    </location>
</feature>
<dbReference type="AlphaFoldDB" id="A0A8B9G4M5"/>
<sequence>MLLKLLQRQTYTCLSHRYGPCLCLGGLVLMIVSALQFGEVSTSFISYYPVYFGSHQLMNLEGEITLVLLQCSIREYSKYSGN</sequence>
<dbReference type="Ensembl" id="ENSACOT00000020521.1">
    <property type="protein sequence ID" value="ENSACOP00000019814.1"/>
    <property type="gene ID" value="ENSACOG00000013641.1"/>
</dbReference>
<organism evidence="2 3">
    <name type="scientific">Amazona collaria</name>
    <name type="common">yellow-billed parrot</name>
    <dbReference type="NCBI Taxonomy" id="241587"/>
    <lineage>
        <taxon>Eukaryota</taxon>
        <taxon>Metazoa</taxon>
        <taxon>Chordata</taxon>
        <taxon>Craniata</taxon>
        <taxon>Vertebrata</taxon>
        <taxon>Euteleostomi</taxon>
        <taxon>Archelosauria</taxon>
        <taxon>Archosauria</taxon>
        <taxon>Dinosauria</taxon>
        <taxon>Saurischia</taxon>
        <taxon>Theropoda</taxon>
        <taxon>Coelurosauria</taxon>
        <taxon>Aves</taxon>
        <taxon>Neognathae</taxon>
        <taxon>Neoaves</taxon>
        <taxon>Telluraves</taxon>
        <taxon>Australaves</taxon>
        <taxon>Psittaciformes</taxon>
        <taxon>Psittacidae</taxon>
        <taxon>Amazona</taxon>
    </lineage>
</organism>
<keyword evidence="1" id="KW-1133">Transmembrane helix</keyword>
<dbReference type="Proteomes" id="UP000694522">
    <property type="component" value="Unplaced"/>
</dbReference>
<proteinExistence type="predicted"/>
<keyword evidence="3" id="KW-1185">Reference proteome</keyword>
<keyword evidence="1" id="KW-0472">Membrane</keyword>